<dbReference type="InterPro" id="IPR050740">
    <property type="entry name" value="Aldehyde_DH_Superfamily"/>
</dbReference>
<reference evidence="3 4" key="1">
    <citation type="submission" date="2023-04" db="EMBL/GenBank/DDBJ databases">
        <title>Luteimonas endophyticus RD2P54.</title>
        <authorList>
            <person name="Sun J.-Q."/>
        </authorList>
    </citation>
    <scope>NUCLEOTIDE SEQUENCE [LARGE SCALE GENOMIC DNA]</scope>
    <source>
        <strain evidence="3 4">RD2P54</strain>
    </source>
</reference>
<dbReference type="SUPFAM" id="SSF53720">
    <property type="entry name" value="ALDH-like"/>
    <property type="match status" value="1"/>
</dbReference>
<name>A0ABT6J6S4_9GAMM</name>
<comment type="caution">
    <text evidence="3">The sequence shown here is derived from an EMBL/GenBank/DDBJ whole genome shotgun (WGS) entry which is preliminary data.</text>
</comment>
<gene>
    <name evidence="3" type="ORF">QFW77_05925</name>
</gene>
<dbReference type="PANTHER" id="PTHR43353">
    <property type="entry name" value="SUCCINATE-SEMIALDEHYDE DEHYDROGENASE, MITOCHONDRIAL"/>
    <property type="match status" value="1"/>
</dbReference>
<dbReference type="Pfam" id="PF00171">
    <property type="entry name" value="Aldedh"/>
    <property type="match status" value="1"/>
</dbReference>
<dbReference type="InterPro" id="IPR016161">
    <property type="entry name" value="Ald_DH/histidinol_DH"/>
</dbReference>
<sequence length="533" mass="54967">MSEQAPLHPILVDGRWAQASAPTGSFHAFDPSTKEPLAERKFPVSGWSDLEAMLAAGKRAAAAMARLPGAKLAEFLDGYAAAIEARADALVAAAHQETGLPVEPRLRNVELPRATGQLRQAAQAARDGGWRRPTIDTKANIRSQLGPLGGPVLVIGPNNFPFAFNGIAGGDFAAAIAAGNPVIAKAHPAHPRTSALLAEAAHEAAEAAGLPAGAVQLFFHVEPETGLRLVADPALAAVAFTGSRPGGMALKAAADRAGKPIYLEMSSVNPVFVLPGALRERGAAIAAELQASCAMGAGQFCTKPGIVAIARDEHADAFLAELQRLTAAAAPGVLLTPQAPQAVAEAVSGLRDAGAELLAGGAIPADATGHAFQPTLLQVAGERFLADPHALQSEAFGPVCLVVVADAPEQLQRIAQAMEGNLTGSIYSDTGGADDAAHDALEPILRTRVGRLINDKMPTGVAVSAAMNHGGPYPATGHPGFTAVGLPASLLRFAALHSYDNVRQQRLPPALQDKNLTGTLLRLVDGEWTTRDV</sequence>
<proteinExistence type="predicted"/>
<dbReference type="Gene3D" id="3.40.605.10">
    <property type="entry name" value="Aldehyde Dehydrogenase, Chain A, domain 1"/>
    <property type="match status" value="1"/>
</dbReference>
<organism evidence="3 4">
    <name type="scientific">Luteimonas endophytica</name>
    <dbReference type="NCBI Taxonomy" id="3042023"/>
    <lineage>
        <taxon>Bacteria</taxon>
        <taxon>Pseudomonadati</taxon>
        <taxon>Pseudomonadota</taxon>
        <taxon>Gammaproteobacteria</taxon>
        <taxon>Lysobacterales</taxon>
        <taxon>Lysobacteraceae</taxon>
        <taxon>Luteimonas</taxon>
    </lineage>
</organism>
<dbReference type="Proteomes" id="UP001156940">
    <property type="component" value="Unassembled WGS sequence"/>
</dbReference>
<dbReference type="InterPro" id="IPR016163">
    <property type="entry name" value="Ald_DH_C"/>
</dbReference>
<accession>A0ABT6J6S4</accession>
<evidence type="ECO:0000256" key="1">
    <source>
        <dbReference type="ARBA" id="ARBA00023002"/>
    </source>
</evidence>
<dbReference type="RefSeq" id="WP_280573456.1">
    <property type="nucleotide sequence ID" value="NZ_JARXRM010000025.1"/>
</dbReference>
<evidence type="ECO:0000259" key="2">
    <source>
        <dbReference type="Pfam" id="PF00171"/>
    </source>
</evidence>
<keyword evidence="1" id="KW-0560">Oxidoreductase</keyword>
<feature type="domain" description="Aldehyde dehydrogenase" evidence="2">
    <location>
        <begin position="21"/>
        <end position="430"/>
    </location>
</feature>
<dbReference type="InterPro" id="IPR015590">
    <property type="entry name" value="Aldehyde_DH_dom"/>
</dbReference>
<protein>
    <submittedName>
        <fullName evidence="3">Aldehyde dehydrogenase family protein</fullName>
    </submittedName>
</protein>
<keyword evidence="4" id="KW-1185">Reference proteome</keyword>
<dbReference type="EMBL" id="JARXRM010000025">
    <property type="protein sequence ID" value="MDH5822527.1"/>
    <property type="molecule type" value="Genomic_DNA"/>
</dbReference>
<evidence type="ECO:0000313" key="3">
    <source>
        <dbReference type="EMBL" id="MDH5822527.1"/>
    </source>
</evidence>
<dbReference type="Gene3D" id="3.40.309.10">
    <property type="entry name" value="Aldehyde Dehydrogenase, Chain A, domain 2"/>
    <property type="match status" value="1"/>
</dbReference>
<evidence type="ECO:0000313" key="4">
    <source>
        <dbReference type="Proteomes" id="UP001156940"/>
    </source>
</evidence>
<dbReference type="PANTHER" id="PTHR43353:SF3">
    <property type="entry name" value="ALDEHYDE DEHYDROGENASE-RELATED"/>
    <property type="match status" value="1"/>
</dbReference>
<dbReference type="InterPro" id="IPR016162">
    <property type="entry name" value="Ald_DH_N"/>
</dbReference>